<feature type="region of interest" description="Disordered" evidence="1">
    <location>
        <begin position="1"/>
        <end position="20"/>
    </location>
</feature>
<reference evidence="3" key="1">
    <citation type="journal article" date="2018" name="Nat. Microbiol.">
        <title>Leveraging single-cell genomics to expand the fungal tree of life.</title>
        <authorList>
            <person name="Ahrendt S.R."/>
            <person name="Quandt C.A."/>
            <person name="Ciobanu D."/>
            <person name="Clum A."/>
            <person name="Salamov A."/>
            <person name="Andreopoulos B."/>
            <person name="Cheng J.F."/>
            <person name="Woyke T."/>
            <person name="Pelin A."/>
            <person name="Henrissat B."/>
            <person name="Reynolds N.K."/>
            <person name="Benny G.L."/>
            <person name="Smith M.E."/>
            <person name="James T.Y."/>
            <person name="Grigoriev I.V."/>
        </authorList>
    </citation>
    <scope>NUCLEOTIDE SEQUENCE [LARGE SCALE GENOMIC DNA]</scope>
    <source>
        <strain evidence="3">RSA 1356</strain>
    </source>
</reference>
<feature type="compositionally biased region" description="Acidic residues" evidence="1">
    <location>
        <begin position="248"/>
        <end position="257"/>
    </location>
</feature>
<feature type="compositionally biased region" description="Basic residues" evidence="1">
    <location>
        <begin position="1"/>
        <end position="12"/>
    </location>
</feature>
<proteinExistence type="predicted"/>
<organism evidence="2 3">
    <name type="scientific">Thamnocephalis sphaerospora</name>
    <dbReference type="NCBI Taxonomy" id="78915"/>
    <lineage>
        <taxon>Eukaryota</taxon>
        <taxon>Fungi</taxon>
        <taxon>Fungi incertae sedis</taxon>
        <taxon>Zoopagomycota</taxon>
        <taxon>Zoopagomycotina</taxon>
        <taxon>Zoopagomycetes</taxon>
        <taxon>Zoopagales</taxon>
        <taxon>Sigmoideomycetaceae</taxon>
        <taxon>Thamnocephalis</taxon>
    </lineage>
</organism>
<feature type="compositionally biased region" description="Low complexity" evidence="1">
    <location>
        <begin position="38"/>
        <end position="57"/>
    </location>
</feature>
<dbReference type="AlphaFoldDB" id="A0A4P9XQF0"/>
<feature type="region of interest" description="Disordered" evidence="1">
    <location>
        <begin position="27"/>
        <end position="68"/>
    </location>
</feature>
<evidence type="ECO:0000256" key="1">
    <source>
        <dbReference type="SAM" id="MobiDB-lite"/>
    </source>
</evidence>
<protein>
    <submittedName>
        <fullName evidence="2">Uncharacterized protein</fullName>
    </submittedName>
</protein>
<dbReference type="EMBL" id="KZ992709">
    <property type="protein sequence ID" value="RKP07510.1"/>
    <property type="molecule type" value="Genomic_DNA"/>
</dbReference>
<feature type="region of interest" description="Disordered" evidence="1">
    <location>
        <begin position="493"/>
        <end position="526"/>
    </location>
</feature>
<evidence type="ECO:0000313" key="2">
    <source>
        <dbReference type="EMBL" id="RKP07510.1"/>
    </source>
</evidence>
<accession>A0A4P9XQF0</accession>
<keyword evidence="3" id="KW-1185">Reference proteome</keyword>
<gene>
    <name evidence="2" type="ORF">THASP1DRAFT_30680</name>
</gene>
<dbReference type="Proteomes" id="UP000271241">
    <property type="component" value="Unassembled WGS sequence"/>
</dbReference>
<name>A0A4P9XQF0_9FUNG</name>
<sequence>MQQQSRRLRRQGLPKLLLPEAGAAKRLPTIRRKRIRPRTSANEAQNATAATAENSSAKLPSDDGTAQRGGLLGGAFRRIFNRFDDRQVMAQTEIHLASQLAGQPSTTTPSIATIRRIAKAKLNDSYITMVRPTRTRRTPPPGACIFCIAGIDSECGTTALRRDPAARSEAERILRTMLRQPSQRLVGVNTTKSAHNRNDKLKLVGSQPANAKTRLDSPSQSLLDAASQNYVRRLSNVPSGESEKAVDTDSDTDESDVELVAIPPPPPPRPPSMHTVSTQAPLEKKASLESFASTEDNEAAAVDTAHVSLTTMRVRRRRSSAWTAFFDGHRERRGSATTIMMVGDDKVPDGQESRLQMRRGSVAVLAISRTPTDTSIAMARRGSAVTLHGPRVLIADPTMTSPIEQQQLGLTRPGYPAIHARLARHQGLAGIHAVGERSASHRVLASIQRISGVSMRPSLTHDAVERSSAPPSMRHHWATSHIVPTVTFDASTGRTIAPTDAGDQQDSGDGGDVARRDGFSLPGGRLHVDTRLQSTLAKVEHDSPDNVSHMDSACSTTMARDLADDSAAAS</sequence>
<evidence type="ECO:0000313" key="3">
    <source>
        <dbReference type="Proteomes" id="UP000271241"/>
    </source>
</evidence>
<feature type="region of interest" description="Disordered" evidence="1">
    <location>
        <begin position="233"/>
        <end position="257"/>
    </location>
</feature>
<feature type="compositionally biased region" description="Basic residues" evidence="1">
    <location>
        <begin position="28"/>
        <end position="37"/>
    </location>
</feature>